<evidence type="ECO:0000313" key="10">
    <source>
        <dbReference type="EMBL" id="KAB1224821.1"/>
    </source>
</evidence>
<evidence type="ECO:0000256" key="6">
    <source>
        <dbReference type="ARBA" id="ARBA00023242"/>
    </source>
</evidence>
<keyword evidence="6 8" id="KW-0539">Nucleus</keyword>
<evidence type="ECO:0000256" key="7">
    <source>
        <dbReference type="ARBA" id="ARBA00025911"/>
    </source>
</evidence>
<feature type="compositionally biased region" description="Low complexity" evidence="9">
    <location>
        <begin position="273"/>
        <end position="284"/>
    </location>
</feature>
<dbReference type="PRINTS" id="PR00616">
    <property type="entry name" value="CCAATSUBUNTB"/>
</dbReference>
<name>A0A6A1WHX9_9ROSI</name>
<protein>
    <recommendedName>
        <fullName evidence="8">Nuclear transcription factor Y subunit</fullName>
    </recommendedName>
</protein>
<feature type="region of interest" description="Disordered" evidence="9">
    <location>
        <begin position="258"/>
        <end position="299"/>
    </location>
</feature>
<evidence type="ECO:0000256" key="8">
    <source>
        <dbReference type="RuleBase" id="RU367155"/>
    </source>
</evidence>
<evidence type="ECO:0000256" key="9">
    <source>
        <dbReference type="SAM" id="MobiDB-lite"/>
    </source>
</evidence>
<keyword evidence="3 8" id="KW-0238">DNA-binding</keyword>
<organism evidence="10 11">
    <name type="scientific">Morella rubra</name>
    <name type="common">Chinese bayberry</name>
    <dbReference type="NCBI Taxonomy" id="262757"/>
    <lineage>
        <taxon>Eukaryota</taxon>
        <taxon>Viridiplantae</taxon>
        <taxon>Streptophyta</taxon>
        <taxon>Embryophyta</taxon>
        <taxon>Tracheophyta</taxon>
        <taxon>Spermatophyta</taxon>
        <taxon>Magnoliopsida</taxon>
        <taxon>eudicotyledons</taxon>
        <taxon>Gunneridae</taxon>
        <taxon>Pentapetalae</taxon>
        <taxon>rosids</taxon>
        <taxon>fabids</taxon>
        <taxon>Fagales</taxon>
        <taxon>Myricaceae</taxon>
        <taxon>Morella</taxon>
    </lineage>
</organism>
<evidence type="ECO:0000256" key="1">
    <source>
        <dbReference type="ARBA" id="ARBA00004123"/>
    </source>
</evidence>
<dbReference type="InterPro" id="IPR018362">
    <property type="entry name" value="CCAAT-binding_factor_CS"/>
</dbReference>
<evidence type="ECO:0000256" key="2">
    <source>
        <dbReference type="ARBA" id="ARBA00023015"/>
    </source>
</evidence>
<dbReference type="AlphaFoldDB" id="A0A6A1WHX9"/>
<reference evidence="10 11" key="1">
    <citation type="journal article" date="2019" name="Plant Biotechnol. J.">
        <title>The red bayberry genome and genetic basis of sex determination.</title>
        <authorList>
            <person name="Jia H.M."/>
            <person name="Jia H.J."/>
            <person name="Cai Q.L."/>
            <person name="Wang Y."/>
            <person name="Zhao H.B."/>
            <person name="Yang W.F."/>
            <person name="Wang G.Y."/>
            <person name="Li Y.H."/>
            <person name="Zhan D.L."/>
            <person name="Shen Y.T."/>
            <person name="Niu Q.F."/>
            <person name="Chang L."/>
            <person name="Qiu J."/>
            <person name="Zhao L."/>
            <person name="Xie H.B."/>
            <person name="Fu W.Y."/>
            <person name="Jin J."/>
            <person name="Li X.W."/>
            <person name="Jiao Y."/>
            <person name="Zhou C.C."/>
            <person name="Tu T."/>
            <person name="Chai C.Y."/>
            <person name="Gao J.L."/>
            <person name="Fan L.J."/>
            <person name="van de Weg E."/>
            <person name="Wang J.Y."/>
            <person name="Gao Z.S."/>
        </authorList>
    </citation>
    <scope>NUCLEOTIDE SEQUENCE [LARGE SCALE GENOMIC DNA]</scope>
    <source>
        <tissue evidence="10">Leaves</tissue>
    </source>
</reference>
<dbReference type="GO" id="GO:0003700">
    <property type="term" value="F:DNA-binding transcription factor activity"/>
    <property type="evidence" value="ECO:0007669"/>
    <property type="project" value="UniProtKB-UniRule"/>
</dbReference>
<dbReference type="PROSITE" id="PS51152">
    <property type="entry name" value="NFYA_HAP2_2"/>
    <property type="match status" value="1"/>
</dbReference>
<dbReference type="Gene3D" id="6.10.250.2430">
    <property type="match status" value="1"/>
</dbReference>
<dbReference type="SMART" id="SM00521">
    <property type="entry name" value="CBF"/>
    <property type="match status" value="1"/>
</dbReference>
<evidence type="ECO:0000256" key="5">
    <source>
        <dbReference type="ARBA" id="ARBA00023163"/>
    </source>
</evidence>
<dbReference type="OrthoDB" id="1097733at2759"/>
<comment type="caution">
    <text evidence="10">The sequence shown here is derived from an EMBL/GenBank/DDBJ whole genome shotgun (WGS) entry which is preliminary data.</text>
</comment>
<evidence type="ECO:0000313" key="11">
    <source>
        <dbReference type="Proteomes" id="UP000516437"/>
    </source>
</evidence>
<evidence type="ECO:0000256" key="3">
    <source>
        <dbReference type="ARBA" id="ARBA00023125"/>
    </source>
</evidence>
<dbReference type="GO" id="GO:0003677">
    <property type="term" value="F:DNA binding"/>
    <property type="evidence" value="ECO:0007669"/>
    <property type="project" value="UniProtKB-KW"/>
</dbReference>
<feature type="compositionally biased region" description="Polar residues" evidence="9">
    <location>
        <begin position="287"/>
        <end position="299"/>
    </location>
</feature>
<keyword evidence="2 8" id="KW-0805">Transcription regulation</keyword>
<dbReference type="PROSITE" id="PS00686">
    <property type="entry name" value="NFYA_HAP2_1"/>
    <property type="match status" value="1"/>
</dbReference>
<comment type="function">
    <text evidence="8">Component of the sequence-specific heterotrimeric transcription factor (NF-Y) which specifically recognizes a 5'-CCAAT-3' box motif found in the promoters of its target genes.</text>
</comment>
<accession>A0A6A1WHX9</accession>
<dbReference type="Proteomes" id="UP000516437">
    <property type="component" value="Chromosome 1"/>
</dbReference>
<proteinExistence type="inferred from homology"/>
<comment type="subcellular location">
    <subcellularLocation>
        <location evidence="1 8">Nucleus</location>
    </subcellularLocation>
</comment>
<keyword evidence="4" id="KW-0010">Activator</keyword>
<dbReference type="Pfam" id="PF02045">
    <property type="entry name" value="CBFB_NFYA"/>
    <property type="match status" value="1"/>
</dbReference>
<dbReference type="PANTHER" id="PTHR12632">
    <property type="entry name" value="TRANSCRIPTION FACTOR NF-Y ALPHA-RELATED"/>
    <property type="match status" value="1"/>
</dbReference>
<dbReference type="EMBL" id="RXIC02000019">
    <property type="protein sequence ID" value="KAB1224821.1"/>
    <property type="molecule type" value="Genomic_DNA"/>
</dbReference>
<gene>
    <name evidence="10" type="ORF">CJ030_MR1G004770</name>
</gene>
<comment type="similarity">
    <text evidence="8">Belongs to the NFYA/HAP2 subunit family.</text>
</comment>
<keyword evidence="5 8" id="KW-0804">Transcription</keyword>
<dbReference type="GO" id="GO:0016602">
    <property type="term" value="C:CCAAT-binding factor complex"/>
    <property type="evidence" value="ECO:0007669"/>
    <property type="project" value="InterPro"/>
</dbReference>
<evidence type="ECO:0000256" key="4">
    <source>
        <dbReference type="ARBA" id="ARBA00023159"/>
    </source>
</evidence>
<comment type="subunit">
    <text evidence="7">Heterotrimeric transcription factor composed of three components, NF-YA, NF-YB and NF-YC. NF-YB and NF-YC must interact and dimerize for NF-YA association and DNA binding.</text>
</comment>
<keyword evidence="11" id="KW-1185">Reference proteome</keyword>
<dbReference type="InterPro" id="IPR001289">
    <property type="entry name" value="NFYA"/>
</dbReference>
<sequence length="365" mass="40042">MPAKPGNEDGRQEHGRQAVLQSATYSQPWWRGAGNNGSFVDSASKSPSMEHLNGSVRNCAMQSKETGLLDDGAKFSKEVQGTVASHSGFSRKCTSGKDADHLGTKLSMADHDGNIGQEQRHINYVPSLTPKLGEHLDPNSQMELVGHSIVLTSYPYSDPQYGGMFASYGPQAMIPPQLYGMHQARMPLPLEMEEEPVYVNAKQYHGILRRRQSRAKAELEKKAIKVRKPYLHESRHLHAMRRARGCGGRFLNTKKLDDVANPTSEEGRNVDASPSTRPTSSSGSECLPTNSNGNVNFSLNQQEGSRSIVPNKRETHNLSNGNSCSHGLSSTYHSLFNDGKEADCLGQQRESMRVNGVTRGAIPIK</sequence>